<feature type="compositionally biased region" description="Polar residues" evidence="1">
    <location>
        <begin position="453"/>
        <end position="465"/>
    </location>
</feature>
<dbReference type="Pfam" id="PF00646">
    <property type="entry name" value="F-box"/>
    <property type="match status" value="1"/>
</dbReference>
<feature type="compositionally biased region" description="Polar residues" evidence="1">
    <location>
        <begin position="476"/>
        <end position="485"/>
    </location>
</feature>
<proteinExistence type="predicted"/>
<reference evidence="4" key="1">
    <citation type="submission" date="2022-01" db="EMBL/GenBank/DDBJ databases">
        <title>Comparative genomics reveals a dynamic genome evolution in the ectomycorrhizal milk-cap (Lactarius) mushrooms.</title>
        <authorList>
            <consortium name="DOE Joint Genome Institute"/>
            <person name="Lebreton A."/>
            <person name="Tang N."/>
            <person name="Kuo A."/>
            <person name="LaButti K."/>
            <person name="Drula E."/>
            <person name="Barry K."/>
            <person name="Clum A."/>
            <person name="Lipzen A."/>
            <person name="Mousain D."/>
            <person name="Ng V."/>
            <person name="Wang R."/>
            <person name="Wang X."/>
            <person name="Dai Y."/>
            <person name="Henrissat B."/>
            <person name="Grigoriev I.V."/>
            <person name="Guerin-Laguette A."/>
            <person name="Yu F."/>
            <person name="Martin F.M."/>
        </authorList>
    </citation>
    <scope>NUCLEOTIDE SEQUENCE</scope>
    <source>
        <strain evidence="4">QP</strain>
    </source>
</reference>
<gene>
    <name evidence="4" type="ORF">EDB92DRAFT_1948522</name>
</gene>
<feature type="signal peptide" evidence="2">
    <location>
        <begin position="1"/>
        <end position="18"/>
    </location>
</feature>
<keyword evidence="2" id="KW-0732">Signal</keyword>
<dbReference type="SUPFAM" id="SSF50998">
    <property type="entry name" value="Quinoprotein alcohol dehydrogenase-like"/>
    <property type="match status" value="1"/>
</dbReference>
<dbReference type="InterPro" id="IPR036047">
    <property type="entry name" value="F-box-like_dom_sf"/>
</dbReference>
<evidence type="ECO:0000256" key="1">
    <source>
        <dbReference type="SAM" id="MobiDB-lite"/>
    </source>
</evidence>
<organism evidence="4 5">
    <name type="scientific">Lactarius akahatsu</name>
    <dbReference type="NCBI Taxonomy" id="416441"/>
    <lineage>
        <taxon>Eukaryota</taxon>
        <taxon>Fungi</taxon>
        <taxon>Dikarya</taxon>
        <taxon>Basidiomycota</taxon>
        <taxon>Agaricomycotina</taxon>
        <taxon>Agaricomycetes</taxon>
        <taxon>Russulales</taxon>
        <taxon>Russulaceae</taxon>
        <taxon>Lactarius</taxon>
    </lineage>
</organism>
<evidence type="ECO:0000313" key="5">
    <source>
        <dbReference type="Proteomes" id="UP001201163"/>
    </source>
</evidence>
<dbReference type="SMART" id="SM00256">
    <property type="entry name" value="FBOX"/>
    <property type="match status" value="1"/>
</dbReference>
<feature type="domain" description="F-box" evidence="3">
    <location>
        <begin position="5"/>
        <end position="51"/>
    </location>
</feature>
<dbReference type="EMBL" id="JAKELL010000047">
    <property type="protein sequence ID" value="KAH8987422.1"/>
    <property type="molecule type" value="Genomic_DNA"/>
</dbReference>
<feature type="region of interest" description="Disordered" evidence="1">
    <location>
        <begin position="451"/>
        <end position="497"/>
    </location>
</feature>
<evidence type="ECO:0000259" key="3">
    <source>
        <dbReference type="PROSITE" id="PS50181"/>
    </source>
</evidence>
<sequence length="587" mass="65125">MSVSSLTLLDLPVEIILAILEDCGYQEILACKLTCRRMYDTISGSISLRYLLELAANGMRDDHRSSLGKIQRLNLLAEHETAWRTLSWSDNTSIDTLDGWGEPVSVSGNIIAFRNAYAKPDASSEELLLLRAPSKLRNVQAKRWVVQLPPDTQDVCISSAQDLLVYRCGTKSFHFCSLSTGEKHPLVQHSGTFEAANSWGYRVGSMRVYGDSFAIASEQGLYISTWNWKSGEQESDFMASLQHSTFDFLDEHHILFPSSIDDSLYVYDTRAMPPMDSRRRKLKGTHCFEISMPRFLSNHAACGIELRCNSLSAGQDASPASFHADPHQRMVTLLITAGPNPTGAHGHSRRGQCEIHARASALLAWTKMHPAPPNASVVVPWSAWGPAAARVVVPRVDDTILCASKSKFLGSGMRVITPPSSRGDGTSVVTVMDYHPARVFRGLRAEKQRCHNSHTYRTAPTQHGTLAQADPEWDNNKQGPRASTNSRSRSKSLPLPSFTSSAGVRGMSVTDVIKNLVFGGWNGPPQPRVRETAVKKLQFLEKDIPLPQELQLDNTRPVFDVLCEDAVMFYTIVPGRNTIQDAHWYTF</sequence>
<dbReference type="CDD" id="cd09917">
    <property type="entry name" value="F-box_SF"/>
    <property type="match status" value="1"/>
</dbReference>
<keyword evidence="5" id="KW-1185">Reference proteome</keyword>
<dbReference type="SUPFAM" id="SSF81383">
    <property type="entry name" value="F-box domain"/>
    <property type="match status" value="1"/>
</dbReference>
<feature type="chain" id="PRO_5041916735" description="F-box domain-containing protein" evidence="2">
    <location>
        <begin position="19"/>
        <end position="587"/>
    </location>
</feature>
<comment type="caution">
    <text evidence="4">The sequence shown here is derived from an EMBL/GenBank/DDBJ whole genome shotgun (WGS) entry which is preliminary data.</text>
</comment>
<dbReference type="AlphaFoldDB" id="A0AAD4Q649"/>
<evidence type="ECO:0000313" key="4">
    <source>
        <dbReference type="EMBL" id="KAH8987422.1"/>
    </source>
</evidence>
<evidence type="ECO:0000256" key="2">
    <source>
        <dbReference type="SAM" id="SignalP"/>
    </source>
</evidence>
<accession>A0AAD4Q649</accession>
<protein>
    <recommendedName>
        <fullName evidence="3">F-box domain-containing protein</fullName>
    </recommendedName>
</protein>
<dbReference type="InterPro" id="IPR011047">
    <property type="entry name" value="Quinoprotein_ADH-like_sf"/>
</dbReference>
<dbReference type="PROSITE" id="PS50181">
    <property type="entry name" value="FBOX"/>
    <property type="match status" value="1"/>
</dbReference>
<dbReference type="Proteomes" id="UP001201163">
    <property type="component" value="Unassembled WGS sequence"/>
</dbReference>
<name>A0AAD4Q649_9AGAM</name>
<dbReference type="InterPro" id="IPR001810">
    <property type="entry name" value="F-box_dom"/>
</dbReference>